<evidence type="ECO:0000256" key="2">
    <source>
        <dbReference type="SAM" id="SignalP"/>
    </source>
</evidence>
<dbReference type="AlphaFoldDB" id="A0A7J6TJA1"/>
<accession>A0A7J6TJA1</accession>
<protein>
    <submittedName>
        <fullName evidence="4">Uncharacterized protein</fullName>
    </submittedName>
</protein>
<feature type="region of interest" description="Disordered" evidence="1">
    <location>
        <begin position="281"/>
        <end position="308"/>
    </location>
</feature>
<keyword evidence="2" id="KW-0732">Signal</keyword>
<evidence type="ECO:0000313" key="4">
    <source>
        <dbReference type="EMBL" id="KAF4744927.1"/>
    </source>
</evidence>
<dbReference type="EMBL" id="JABANM010007051">
    <property type="protein sequence ID" value="KAF4744927.1"/>
    <property type="molecule type" value="Genomic_DNA"/>
</dbReference>
<feature type="signal peptide" evidence="2">
    <location>
        <begin position="1"/>
        <end position="22"/>
    </location>
</feature>
<evidence type="ECO:0000313" key="3">
    <source>
        <dbReference type="EMBL" id="KAF4704520.1"/>
    </source>
</evidence>
<proteinExistence type="predicted"/>
<comment type="caution">
    <text evidence="4">The sequence shown here is derived from an EMBL/GenBank/DDBJ whole genome shotgun (WGS) entry which is preliminary data.</text>
</comment>
<name>A0A7J6TJA1_PEROL</name>
<evidence type="ECO:0000256" key="1">
    <source>
        <dbReference type="SAM" id="MobiDB-lite"/>
    </source>
</evidence>
<reference evidence="5 6" key="1">
    <citation type="submission" date="2020-04" db="EMBL/GenBank/DDBJ databases">
        <title>Perkinsus olseni comparative genomics.</title>
        <authorList>
            <person name="Bogema D.R."/>
        </authorList>
    </citation>
    <scope>NUCLEOTIDE SEQUENCE [LARGE SCALE GENOMIC DNA]</scope>
    <source>
        <strain evidence="4">ATCC PRA-205</strain>
        <strain evidence="3 5">ATCC PRA-207</strain>
    </source>
</reference>
<dbReference type="Proteomes" id="UP000574390">
    <property type="component" value="Unassembled WGS sequence"/>
</dbReference>
<dbReference type="EMBL" id="JABANO010034801">
    <property type="protein sequence ID" value="KAF4704520.1"/>
    <property type="molecule type" value="Genomic_DNA"/>
</dbReference>
<sequence>MLSTHALVAVILAALSSPDAVALQSVSVQDEIRSLGNKSETENKPITAYLNPVVEPVVRRRPKRGFSTGGAPYGEATARISEIIARAKELNMTVAEYWLKHDGNHSEARLTDAHPQRKKAKRRARVAISERISRFQPFEPSKQQPINSDDIISRLHEEKRKWRKPLRASRGSLTPEEVSRFGLYLGNRVEDYDPDFLRDHEDLIDELSYHSKQATDSLKRGIASKLFDKSVGFTRDEMDYALYDRVPPRVLLERIKKFNLLDQVQQAQQLAPWKAERRDAEKKLIKKKRHDPSFNGFANPPLRLGRSR</sequence>
<evidence type="ECO:0000313" key="6">
    <source>
        <dbReference type="Proteomes" id="UP000574390"/>
    </source>
</evidence>
<feature type="chain" id="PRO_5036400769" evidence="2">
    <location>
        <begin position="23"/>
        <end position="308"/>
    </location>
</feature>
<dbReference type="Proteomes" id="UP000553632">
    <property type="component" value="Unassembled WGS sequence"/>
</dbReference>
<organism evidence="4 6">
    <name type="scientific">Perkinsus olseni</name>
    <name type="common">Perkinsus atlanticus</name>
    <dbReference type="NCBI Taxonomy" id="32597"/>
    <lineage>
        <taxon>Eukaryota</taxon>
        <taxon>Sar</taxon>
        <taxon>Alveolata</taxon>
        <taxon>Perkinsozoa</taxon>
        <taxon>Perkinsea</taxon>
        <taxon>Perkinsida</taxon>
        <taxon>Perkinsidae</taxon>
        <taxon>Perkinsus</taxon>
    </lineage>
</organism>
<evidence type="ECO:0000313" key="5">
    <source>
        <dbReference type="Proteomes" id="UP000553632"/>
    </source>
</evidence>
<gene>
    <name evidence="4" type="ORF">FOZ62_022879</name>
    <name evidence="3" type="ORF">FOZ63_018873</name>
</gene>
<keyword evidence="5" id="KW-1185">Reference proteome</keyword>